<comment type="caution">
    <text evidence="8">The sequence shown here is derived from an EMBL/GenBank/DDBJ whole genome shotgun (WGS) entry which is preliminary data.</text>
</comment>
<comment type="function">
    <text evidence="6">Component of the MSS1-MTO1 complex that catalyzes the 5-carboxymethylaminomethyluridine (cmnm(5)U) modification at the 34th wobble position (U34) of mitochondrial tRNAs.</text>
</comment>
<evidence type="ECO:0000256" key="3">
    <source>
        <dbReference type="ARBA" id="ARBA00022630"/>
    </source>
</evidence>
<sequence>MTLVFSARARMLWGHAPRVRSAAAFRRTLATVADVPSRPAVDVVVIGGGHAGCEASAAAARSGAQTTLVTPSFDNLGVCSCNPSFGGIGKGTMMREIDALDGVVGRITDKAGVQFRVLNKKKGPAVWGPRAQIDRALYKKHMREEIMNYAGLQVKEGKVADIIIDRSPEAAAEGRHGKIKGVRLESGEIIETQKVVITTGTFLGGEIHIGLDVFPSGRMGEAATFGLSKSLKEAGFTLGRLKTGTPPRLDKKSIDFARLEVQPGDEPPVPFSYLNERVAVEEQLNCWSTHTNPEAHKIIRQNLDKSIHIRESVKGPRYCPSLESKVIRFTSKNQHLIWLEPEGLDNDVIYPNGVSMTVPAEAQEAMLKKVVGLENVKMIQPGYGVEYDYVDPRSLKSTLETKAISGLFLAGQINGTTGYEEAAAQGIVAGINAGNSAIGRPPFTMSRAESYIGIMIDDLITKGVSEPYRMFTSRSEYRMSARADNADLRLTAKGHEAGIITPHRWSAFQDEKNQMDEVRSLLESKRLSSQSWIENGFPVRSDSIKRSAFDLLRHSNIFASSLTSVIPELKTYNPRILRRIEIEGTYAPYIAQQTNASAAFARDESLLLPPNIDYQAIHGLSFEEKNALSATRPESVGQARRVEGVTPSGALCLLAYARGAWRKERKSKVFVKETDEAQPPGREVEVLA</sequence>
<keyword evidence="4" id="KW-0819">tRNA processing</keyword>
<accession>A0AAI8Z5Q5</accession>
<dbReference type="FunFam" id="3.50.50.60:FF:000002">
    <property type="entry name" value="tRNA uridine 5-carboxymethylaminomethyl modification enzyme MnmG"/>
    <property type="match status" value="1"/>
</dbReference>
<dbReference type="InterPro" id="IPR049312">
    <property type="entry name" value="GIDA_C_N"/>
</dbReference>
<dbReference type="InterPro" id="IPR036188">
    <property type="entry name" value="FAD/NAD-bd_sf"/>
</dbReference>
<organism evidence="8 9">
    <name type="scientific">Lecanosticta acicola</name>
    <dbReference type="NCBI Taxonomy" id="111012"/>
    <lineage>
        <taxon>Eukaryota</taxon>
        <taxon>Fungi</taxon>
        <taxon>Dikarya</taxon>
        <taxon>Ascomycota</taxon>
        <taxon>Pezizomycotina</taxon>
        <taxon>Dothideomycetes</taxon>
        <taxon>Dothideomycetidae</taxon>
        <taxon>Mycosphaerellales</taxon>
        <taxon>Mycosphaerellaceae</taxon>
        <taxon>Lecanosticta</taxon>
    </lineage>
</organism>
<dbReference type="HAMAP" id="MF_00129">
    <property type="entry name" value="MnmG_GidA"/>
    <property type="match status" value="1"/>
</dbReference>
<gene>
    <name evidence="8" type="ORF">LECACI_7A008157</name>
</gene>
<dbReference type="NCBIfam" id="TIGR00136">
    <property type="entry name" value="mnmG_gidA"/>
    <property type="match status" value="1"/>
</dbReference>
<dbReference type="GO" id="GO:0030488">
    <property type="term" value="P:tRNA methylation"/>
    <property type="evidence" value="ECO:0007669"/>
    <property type="project" value="TreeGrafter"/>
</dbReference>
<evidence type="ECO:0000256" key="2">
    <source>
        <dbReference type="ARBA" id="ARBA00007653"/>
    </source>
</evidence>
<keyword evidence="5" id="KW-0274">FAD</keyword>
<dbReference type="PANTHER" id="PTHR11806:SF0">
    <property type="entry name" value="PROTEIN MTO1 HOMOLOG, MITOCHONDRIAL"/>
    <property type="match status" value="1"/>
</dbReference>
<name>A0AAI8Z5Q5_9PEZI</name>
<dbReference type="Proteomes" id="UP001296104">
    <property type="component" value="Unassembled WGS sequence"/>
</dbReference>
<dbReference type="InterPro" id="IPR047001">
    <property type="entry name" value="MnmG_C_subdom"/>
</dbReference>
<dbReference type="InterPro" id="IPR040131">
    <property type="entry name" value="MnmG_N"/>
</dbReference>
<feature type="domain" description="tRNA uridine 5-carboxymethylaminomethyl modification enzyme C-terminal subdomain" evidence="7">
    <location>
        <begin position="584"/>
        <end position="655"/>
    </location>
</feature>
<dbReference type="Pfam" id="PF13932">
    <property type="entry name" value="SAM_GIDA_C"/>
    <property type="match status" value="1"/>
</dbReference>
<comment type="similarity">
    <text evidence="2">Belongs to the MnmG family.</text>
</comment>
<dbReference type="PANTHER" id="PTHR11806">
    <property type="entry name" value="GLUCOSE INHIBITED DIVISION PROTEIN A"/>
    <property type="match status" value="1"/>
</dbReference>
<dbReference type="Gene3D" id="3.50.50.60">
    <property type="entry name" value="FAD/NAD(P)-binding domain"/>
    <property type="match status" value="2"/>
</dbReference>
<dbReference type="PROSITE" id="PS01280">
    <property type="entry name" value="GIDA_1"/>
    <property type="match status" value="1"/>
</dbReference>
<dbReference type="GO" id="GO:0005739">
    <property type="term" value="C:mitochondrion"/>
    <property type="evidence" value="ECO:0007669"/>
    <property type="project" value="GOC"/>
</dbReference>
<dbReference type="InterPro" id="IPR044920">
    <property type="entry name" value="MnmG_C_subdom_sf"/>
</dbReference>
<dbReference type="FunFam" id="3.50.50.60:FF:000145">
    <property type="entry name" value="tRNA uridine 5-carboxymethylaminomethyl modification enzyme"/>
    <property type="match status" value="1"/>
</dbReference>
<dbReference type="InterPro" id="IPR004416">
    <property type="entry name" value="MnmG"/>
</dbReference>
<reference evidence="8" key="1">
    <citation type="submission" date="2023-11" db="EMBL/GenBank/DDBJ databases">
        <authorList>
            <person name="Alioto T."/>
            <person name="Alioto T."/>
            <person name="Gomez Garrido J."/>
        </authorList>
    </citation>
    <scope>NUCLEOTIDE SEQUENCE</scope>
</reference>
<evidence type="ECO:0000259" key="7">
    <source>
        <dbReference type="SMART" id="SM01228"/>
    </source>
</evidence>
<evidence type="ECO:0000256" key="5">
    <source>
        <dbReference type="ARBA" id="ARBA00022827"/>
    </source>
</evidence>
<protein>
    <submittedName>
        <fullName evidence="8">Mitochondrial translation optimization 1</fullName>
    </submittedName>
</protein>
<dbReference type="EMBL" id="CAVMBE010000076">
    <property type="protein sequence ID" value="CAK4032999.1"/>
    <property type="molecule type" value="Genomic_DNA"/>
</dbReference>
<comment type="cofactor">
    <cofactor evidence="1">
        <name>FAD</name>
        <dbReference type="ChEBI" id="CHEBI:57692"/>
    </cofactor>
</comment>
<dbReference type="InterPro" id="IPR026904">
    <property type="entry name" value="MnmG_C"/>
</dbReference>
<dbReference type="GO" id="GO:0070899">
    <property type="term" value="P:mitochondrial tRNA wobble uridine modification"/>
    <property type="evidence" value="ECO:0007669"/>
    <property type="project" value="UniProtKB-ARBA"/>
</dbReference>
<evidence type="ECO:0000313" key="9">
    <source>
        <dbReference type="Proteomes" id="UP001296104"/>
    </source>
</evidence>
<dbReference type="FunFam" id="1.10.150.570:FF:000001">
    <property type="entry name" value="tRNA uridine 5-carboxymethylaminomethyl modification enzyme MnmG"/>
    <property type="match status" value="1"/>
</dbReference>
<proteinExistence type="inferred from homology"/>
<evidence type="ECO:0000256" key="4">
    <source>
        <dbReference type="ARBA" id="ARBA00022694"/>
    </source>
</evidence>
<evidence type="ECO:0000256" key="6">
    <source>
        <dbReference type="ARBA" id="ARBA00054993"/>
    </source>
</evidence>
<keyword evidence="3" id="KW-0285">Flavoprotein</keyword>
<evidence type="ECO:0000313" key="8">
    <source>
        <dbReference type="EMBL" id="CAK4032999.1"/>
    </source>
</evidence>
<dbReference type="SMART" id="SM01228">
    <property type="entry name" value="GIDA_assoc_3"/>
    <property type="match status" value="1"/>
</dbReference>
<dbReference type="InterPro" id="IPR002218">
    <property type="entry name" value="MnmG-rel"/>
</dbReference>
<dbReference type="SUPFAM" id="SSF51905">
    <property type="entry name" value="FAD/NAD(P)-binding domain"/>
    <property type="match status" value="1"/>
</dbReference>
<dbReference type="AlphaFoldDB" id="A0AAI8Z5Q5"/>
<evidence type="ECO:0000256" key="1">
    <source>
        <dbReference type="ARBA" id="ARBA00001974"/>
    </source>
</evidence>
<dbReference type="Pfam" id="PF21680">
    <property type="entry name" value="GIDA_C_1st"/>
    <property type="match status" value="1"/>
</dbReference>
<dbReference type="InterPro" id="IPR020595">
    <property type="entry name" value="MnmG-rel_CS"/>
</dbReference>
<dbReference type="PROSITE" id="PS01281">
    <property type="entry name" value="GIDA_2"/>
    <property type="match status" value="1"/>
</dbReference>
<keyword evidence="9" id="KW-1185">Reference proteome</keyword>
<dbReference type="GO" id="GO:0050660">
    <property type="term" value="F:flavin adenine dinucleotide binding"/>
    <property type="evidence" value="ECO:0007669"/>
    <property type="project" value="InterPro"/>
</dbReference>
<dbReference type="Gene3D" id="1.10.150.570">
    <property type="entry name" value="GidA associated domain, C-terminal subdomain"/>
    <property type="match status" value="1"/>
</dbReference>
<dbReference type="Pfam" id="PF01134">
    <property type="entry name" value="GIDA"/>
    <property type="match status" value="1"/>
</dbReference>